<dbReference type="InterPro" id="IPR009045">
    <property type="entry name" value="Zn_M74/Hedgehog-like"/>
</dbReference>
<comment type="caution">
    <text evidence="4">The sequence shown here is derived from an EMBL/GenBank/DDBJ whole genome shotgun (WGS) entry which is preliminary data.</text>
</comment>
<dbReference type="InterPro" id="IPR003709">
    <property type="entry name" value="VanY-like_core_dom"/>
</dbReference>
<protein>
    <submittedName>
        <fullName evidence="4">D-alanyl-D-alanine carboxypeptidase</fullName>
        <ecNumber evidence="4">3.4.17.14</ecNumber>
    </submittedName>
</protein>
<keyword evidence="2" id="KW-0472">Membrane</keyword>
<keyword evidence="4" id="KW-0121">Carboxypeptidase</keyword>
<feature type="transmembrane region" description="Helical" evidence="2">
    <location>
        <begin position="44"/>
        <end position="68"/>
    </location>
</feature>
<gene>
    <name evidence="4" type="ORF">QE367_003109</name>
</gene>
<evidence type="ECO:0000313" key="4">
    <source>
        <dbReference type="EMBL" id="MDR6168905.1"/>
    </source>
</evidence>
<dbReference type="Proteomes" id="UP001260188">
    <property type="component" value="Unassembled WGS sequence"/>
</dbReference>
<evidence type="ECO:0000313" key="5">
    <source>
        <dbReference type="Proteomes" id="UP001260188"/>
    </source>
</evidence>
<proteinExistence type="predicted"/>
<keyword evidence="2" id="KW-0812">Transmembrane</keyword>
<dbReference type="RefSeq" id="WP_081731734.1">
    <property type="nucleotide sequence ID" value="NZ_CP018134.1"/>
</dbReference>
<evidence type="ECO:0000256" key="1">
    <source>
        <dbReference type="SAM" id="MobiDB-lite"/>
    </source>
</evidence>
<organism evidence="4 5">
    <name type="scientific">Microbacterium paludicola</name>
    <dbReference type="NCBI Taxonomy" id="300019"/>
    <lineage>
        <taxon>Bacteria</taxon>
        <taxon>Bacillati</taxon>
        <taxon>Actinomycetota</taxon>
        <taxon>Actinomycetes</taxon>
        <taxon>Micrococcales</taxon>
        <taxon>Microbacteriaceae</taxon>
        <taxon>Microbacterium</taxon>
    </lineage>
</organism>
<dbReference type="GO" id="GO:0009046">
    <property type="term" value="F:zinc D-Ala-D-Ala carboxypeptidase activity"/>
    <property type="evidence" value="ECO:0007669"/>
    <property type="project" value="UniProtKB-EC"/>
</dbReference>
<dbReference type="EMBL" id="JAVIZA010000001">
    <property type="protein sequence ID" value="MDR6168905.1"/>
    <property type="molecule type" value="Genomic_DNA"/>
</dbReference>
<dbReference type="EC" id="3.4.17.14" evidence="4"/>
<keyword evidence="4" id="KW-0378">Hydrolase</keyword>
<dbReference type="Gene3D" id="3.30.1380.10">
    <property type="match status" value="1"/>
</dbReference>
<dbReference type="Pfam" id="PF02557">
    <property type="entry name" value="VanY"/>
    <property type="match status" value="1"/>
</dbReference>
<keyword evidence="5" id="KW-1185">Reference proteome</keyword>
<evidence type="ECO:0000256" key="2">
    <source>
        <dbReference type="SAM" id="Phobius"/>
    </source>
</evidence>
<feature type="domain" description="D-alanyl-D-alanine carboxypeptidase-like core" evidence="3">
    <location>
        <begin position="112"/>
        <end position="190"/>
    </location>
</feature>
<evidence type="ECO:0000259" key="3">
    <source>
        <dbReference type="Pfam" id="PF02557"/>
    </source>
</evidence>
<keyword evidence="2" id="KW-1133">Transmembrane helix</keyword>
<name>A0ABU1I4T9_9MICO</name>
<accession>A0ABU1I4T9</accession>
<feature type="region of interest" description="Disordered" evidence="1">
    <location>
        <begin position="1"/>
        <end position="24"/>
    </location>
</feature>
<keyword evidence="4" id="KW-0645">Protease</keyword>
<reference evidence="4 5" key="1">
    <citation type="submission" date="2023-08" db="EMBL/GenBank/DDBJ databases">
        <title>Functional and genomic diversity of the sorghum phyllosphere microbiome.</title>
        <authorList>
            <person name="Shade A."/>
        </authorList>
    </citation>
    <scope>NUCLEOTIDE SEQUENCE [LARGE SCALE GENOMIC DNA]</scope>
    <source>
        <strain evidence="4 5">SORGH_AS_0919</strain>
    </source>
</reference>
<sequence>MSTSSAPVPTRPLALPTTEPGRRVTFVPPRPRARTSRRVRRRRLALGVVAVAGAVALGASAIGALAGASGVQLPPMPPVFPGPAFSPSADDGFIEDGVQVSLWDDDLPAISRLDPELLAAMRAAEARAADEGIRLGVTSGWRSAAYQQWLLDDRIASVGEETARAYVATPEQSRHVSGDAIDIGPVDAQYWLISYGSEFGICQTYGNEPWHFELATAPGAECPPMRTDANG</sequence>
<dbReference type="SUPFAM" id="SSF55166">
    <property type="entry name" value="Hedgehog/DD-peptidase"/>
    <property type="match status" value="1"/>
</dbReference>
<dbReference type="CDD" id="cd14846">
    <property type="entry name" value="Peptidase_M15_like"/>
    <property type="match status" value="1"/>
</dbReference>